<comment type="catalytic activity">
    <reaction evidence="8">
        <text>ATP + H2O + cellular proteinSide 1 = ADP + phosphate + cellular proteinSide 2.</text>
        <dbReference type="EC" id="7.4.2.8"/>
    </reaction>
</comment>
<dbReference type="InterPro" id="IPR001482">
    <property type="entry name" value="T2SS/T4SS_dom"/>
</dbReference>
<dbReference type="GO" id="GO:0005524">
    <property type="term" value="F:ATP binding"/>
    <property type="evidence" value="ECO:0007669"/>
    <property type="project" value="UniProtKB-KW"/>
</dbReference>
<dbReference type="AlphaFoldDB" id="A0A1I3ABW8"/>
<comment type="similarity">
    <text evidence="1">Belongs to the GSP E family.</text>
</comment>
<dbReference type="InterPro" id="IPR003593">
    <property type="entry name" value="AAA+_ATPase"/>
</dbReference>
<dbReference type="PANTHER" id="PTHR30258">
    <property type="entry name" value="TYPE II SECRETION SYSTEM PROTEIN GSPE-RELATED"/>
    <property type="match status" value="1"/>
</dbReference>
<dbReference type="OrthoDB" id="9808272at2"/>
<dbReference type="RefSeq" id="WP_093368622.1">
    <property type="nucleotide sequence ID" value="NZ_FOQA01000001.1"/>
</dbReference>
<dbReference type="STRING" id="69895.SAMN05192551_101120"/>
<dbReference type="FunFam" id="3.40.50.300:FF:000398">
    <property type="entry name" value="Type IV pilus assembly ATPase PilB"/>
    <property type="match status" value="1"/>
</dbReference>
<keyword evidence="6" id="KW-1278">Translocase</keyword>
<dbReference type="Pfam" id="PF05157">
    <property type="entry name" value="MshEN"/>
    <property type="match status" value="1"/>
</dbReference>
<proteinExistence type="inferred from homology"/>
<dbReference type="InterPro" id="IPR013369">
    <property type="entry name" value="T2SS_GspE"/>
</dbReference>
<protein>
    <recommendedName>
        <fullName evidence="7">protein-secreting ATPase</fullName>
        <ecNumber evidence="7">7.4.2.8</ecNumber>
    </recommendedName>
</protein>
<evidence type="ECO:0000313" key="10">
    <source>
        <dbReference type="EMBL" id="SFH47587.1"/>
    </source>
</evidence>
<reference evidence="11" key="1">
    <citation type="submission" date="2016-10" db="EMBL/GenBank/DDBJ databases">
        <authorList>
            <person name="Varghese N."/>
            <person name="Submissions S."/>
        </authorList>
    </citation>
    <scope>NUCLEOTIDE SEQUENCE [LARGE SCALE GENOMIC DNA]</scope>
    <source>
        <strain evidence="11">Z-7934</strain>
    </source>
</reference>
<sequence>MKTPKNKRLGDLLVEVGVISEDQLLQALKKQKDTNKKIGEILVDEGMITNKQIVEVLEFQLGIPHMDLEKAYISPEVPRLLPEKLARRHTLIPIKKVGNVLTVAMADPLNIFAIDDVKLATGLDVEPVISTISEIMNTISLFYEKETAEKALEAFDQSYVSDLSDDFNESELANIEKAPVVQLLNSIIRQAIKMQASDIHIEPTERDIRVRFRLDGELQEIMRPNKGSHSAVVTRIKIMGKMNIAEKRIPQDGRVEMEFDGRDVDLRIAIMPTVHGEKVVIRLLDRSSVLLSKEELGFSKENLKTFDSIIQHPNGIILVTGPTGSGKTTTLYTVLQELNQVNKNIITVEDPVEYRINGINQSQVNVKAGLTFASGLRSILRQDPDIIMIGEIRDAETAQIAVRAAITGHLVLSTLHTNDTVSTISRLADMGIEPYLLSSSIVGIMAQRLVKKLCTSCRESYTSTDKEEKLLKLQEPVTLYKEVGCNSCNNTGYKGRTGIHEILPIYGEIKKLIESQSPSNQIKEKAMEKGMITLRDSCRDLVLNGVTSVNELIHITYSLE</sequence>
<name>A0A1I3ABW8_9FIRM</name>
<dbReference type="PROSITE" id="PS00662">
    <property type="entry name" value="T2SP_E"/>
    <property type="match status" value="1"/>
</dbReference>
<organism evidence="10 11">
    <name type="scientific">Tindallia magadiensis</name>
    <dbReference type="NCBI Taxonomy" id="69895"/>
    <lineage>
        <taxon>Bacteria</taxon>
        <taxon>Bacillati</taxon>
        <taxon>Bacillota</taxon>
        <taxon>Clostridia</taxon>
        <taxon>Peptostreptococcales</taxon>
        <taxon>Tindalliaceae</taxon>
        <taxon>Tindallia</taxon>
    </lineage>
</organism>
<dbReference type="FunFam" id="3.30.300.160:FF:000002">
    <property type="entry name" value="Type II secretion system protein E"/>
    <property type="match status" value="1"/>
</dbReference>
<dbReference type="GO" id="GO:0008564">
    <property type="term" value="F:protein-exporting ATPase activity"/>
    <property type="evidence" value="ECO:0007669"/>
    <property type="project" value="UniProtKB-EC"/>
</dbReference>
<dbReference type="InterPro" id="IPR007831">
    <property type="entry name" value="T2SS_GspE_N"/>
</dbReference>
<dbReference type="GO" id="GO:0015627">
    <property type="term" value="C:type II protein secretion system complex"/>
    <property type="evidence" value="ECO:0007669"/>
    <property type="project" value="InterPro"/>
</dbReference>
<dbReference type="Gene3D" id="3.30.300.160">
    <property type="entry name" value="Type II secretion system, protein E, N-terminal domain"/>
    <property type="match status" value="1"/>
</dbReference>
<accession>A0A1I3ABW8</accession>
<dbReference type="InterPro" id="IPR027417">
    <property type="entry name" value="P-loop_NTPase"/>
</dbReference>
<evidence type="ECO:0000256" key="8">
    <source>
        <dbReference type="ARBA" id="ARBA00034006"/>
    </source>
</evidence>
<evidence type="ECO:0000256" key="7">
    <source>
        <dbReference type="ARBA" id="ARBA00024382"/>
    </source>
</evidence>
<gene>
    <name evidence="10" type="ORF">SAMN05192551_101120</name>
</gene>
<dbReference type="PANTHER" id="PTHR30258:SF3">
    <property type="entry name" value="SLL1921 PROTEIN"/>
    <property type="match status" value="1"/>
</dbReference>
<evidence type="ECO:0000259" key="9">
    <source>
        <dbReference type="PROSITE" id="PS00662"/>
    </source>
</evidence>
<feature type="domain" description="Bacterial type II secretion system protein E" evidence="9">
    <location>
        <begin position="380"/>
        <end position="394"/>
    </location>
</feature>
<dbReference type="SMART" id="SM00382">
    <property type="entry name" value="AAA"/>
    <property type="match status" value="1"/>
</dbReference>
<dbReference type="GO" id="GO:0016887">
    <property type="term" value="F:ATP hydrolysis activity"/>
    <property type="evidence" value="ECO:0007669"/>
    <property type="project" value="TreeGrafter"/>
</dbReference>
<dbReference type="EC" id="7.4.2.8" evidence="7"/>
<dbReference type="SUPFAM" id="SSF52540">
    <property type="entry name" value="P-loop containing nucleoside triphosphate hydrolases"/>
    <property type="match status" value="1"/>
</dbReference>
<keyword evidence="3" id="KW-0547">Nucleotide-binding</keyword>
<keyword evidence="4" id="KW-0067">ATP-binding</keyword>
<evidence type="ECO:0000313" key="11">
    <source>
        <dbReference type="Proteomes" id="UP000199287"/>
    </source>
</evidence>
<evidence type="ECO:0000256" key="1">
    <source>
        <dbReference type="ARBA" id="ARBA00006611"/>
    </source>
</evidence>
<dbReference type="Gene3D" id="3.40.50.300">
    <property type="entry name" value="P-loop containing nucleotide triphosphate hydrolases"/>
    <property type="match status" value="1"/>
</dbReference>
<dbReference type="Pfam" id="PF00437">
    <property type="entry name" value="T2SSE"/>
    <property type="match status" value="1"/>
</dbReference>
<evidence type="ECO:0000256" key="4">
    <source>
        <dbReference type="ARBA" id="ARBA00022840"/>
    </source>
</evidence>
<dbReference type="InterPro" id="IPR037257">
    <property type="entry name" value="T2SS_E_N_sf"/>
</dbReference>
<dbReference type="NCBIfam" id="TIGR02533">
    <property type="entry name" value="type_II_gspE"/>
    <property type="match status" value="1"/>
</dbReference>
<evidence type="ECO:0000256" key="2">
    <source>
        <dbReference type="ARBA" id="ARBA00022448"/>
    </source>
</evidence>
<keyword evidence="5" id="KW-0653">Protein transport</keyword>
<dbReference type="FunFam" id="3.30.450.90:FF:000001">
    <property type="entry name" value="Type II secretion system ATPase GspE"/>
    <property type="match status" value="1"/>
</dbReference>
<dbReference type="GO" id="GO:0015628">
    <property type="term" value="P:protein secretion by the type II secretion system"/>
    <property type="evidence" value="ECO:0007669"/>
    <property type="project" value="InterPro"/>
</dbReference>
<evidence type="ECO:0000256" key="5">
    <source>
        <dbReference type="ARBA" id="ARBA00022927"/>
    </source>
</evidence>
<dbReference type="Gene3D" id="3.30.450.90">
    <property type="match status" value="1"/>
</dbReference>
<dbReference type="GO" id="GO:0005886">
    <property type="term" value="C:plasma membrane"/>
    <property type="evidence" value="ECO:0007669"/>
    <property type="project" value="TreeGrafter"/>
</dbReference>
<dbReference type="SUPFAM" id="SSF160246">
    <property type="entry name" value="EspE N-terminal domain-like"/>
    <property type="match status" value="1"/>
</dbReference>
<keyword evidence="11" id="KW-1185">Reference proteome</keyword>
<dbReference type="CDD" id="cd01129">
    <property type="entry name" value="PulE-GspE-like"/>
    <property type="match status" value="1"/>
</dbReference>
<dbReference type="Proteomes" id="UP000199287">
    <property type="component" value="Unassembled WGS sequence"/>
</dbReference>
<evidence type="ECO:0000256" key="3">
    <source>
        <dbReference type="ARBA" id="ARBA00022741"/>
    </source>
</evidence>
<evidence type="ECO:0000256" key="6">
    <source>
        <dbReference type="ARBA" id="ARBA00022967"/>
    </source>
</evidence>
<keyword evidence="2" id="KW-0813">Transport</keyword>
<dbReference type="EMBL" id="FOQA01000001">
    <property type="protein sequence ID" value="SFH47587.1"/>
    <property type="molecule type" value="Genomic_DNA"/>
</dbReference>